<dbReference type="PROSITE" id="PS51819">
    <property type="entry name" value="VOC"/>
    <property type="match status" value="1"/>
</dbReference>
<evidence type="ECO:0000313" key="3">
    <source>
        <dbReference type="Proteomes" id="UP001500751"/>
    </source>
</evidence>
<dbReference type="Proteomes" id="UP001500751">
    <property type="component" value="Unassembled WGS sequence"/>
</dbReference>
<feature type="domain" description="VOC" evidence="1">
    <location>
        <begin position="29"/>
        <end position="145"/>
    </location>
</feature>
<dbReference type="InterPro" id="IPR037523">
    <property type="entry name" value="VOC_core"/>
</dbReference>
<dbReference type="Gene3D" id="3.10.180.10">
    <property type="entry name" value="2,3-Dihydroxybiphenyl 1,2-Dioxygenase, domain 1"/>
    <property type="match status" value="1"/>
</dbReference>
<proteinExistence type="predicted"/>
<dbReference type="InterPro" id="IPR029068">
    <property type="entry name" value="Glyas_Bleomycin-R_OHBP_Dase"/>
</dbReference>
<organism evidence="2 3">
    <name type="scientific">Catenulispora yoronensis</name>
    <dbReference type="NCBI Taxonomy" id="450799"/>
    <lineage>
        <taxon>Bacteria</taxon>
        <taxon>Bacillati</taxon>
        <taxon>Actinomycetota</taxon>
        <taxon>Actinomycetes</taxon>
        <taxon>Catenulisporales</taxon>
        <taxon>Catenulisporaceae</taxon>
        <taxon>Catenulispora</taxon>
    </lineage>
</organism>
<reference evidence="2 3" key="1">
    <citation type="journal article" date="2019" name="Int. J. Syst. Evol. Microbiol.">
        <title>The Global Catalogue of Microorganisms (GCM) 10K type strain sequencing project: providing services to taxonomists for standard genome sequencing and annotation.</title>
        <authorList>
            <consortium name="The Broad Institute Genomics Platform"/>
            <consortium name="The Broad Institute Genome Sequencing Center for Infectious Disease"/>
            <person name="Wu L."/>
            <person name="Ma J."/>
        </authorList>
    </citation>
    <scope>NUCLEOTIDE SEQUENCE [LARGE SCALE GENOMIC DNA]</scope>
    <source>
        <strain evidence="2 3">JCM 16014</strain>
    </source>
</reference>
<dbReference type="SUPFAM" id="SSF54593">
    <property type="entry name" value="Glyoxalase/Bleomycin resistance protein/Dihydroxybiphenyl dioxygenase"/>
    <property type="match status" value="1"/>
</dbReference>
<evidence type="ECO:0000259" key="1">
    <source>
        <dbReference type="PROSITE" id="PS51819"/>
    </source>
</evidence>
<comment type="caution">
    <text evidence="2">The sequence shown here is derived from an EMBL/GenBank/DDBJ whole genome shotgun (WGS) entry which is preliminary data.</text>
</comment>
<gene>
    <name evidence="2" type="ORF">GCM10009839_71160</name>
</gene>
<name>A0ABN2VCD3_9ACTN</name>
<accession>A0ABN2VCD3</accession>
<evidence type="ECO:0000313" key="2">
    <source>
        <dbReference type="EMBL" id="GAA2053195.1"/>
    </source>
</evidence>
<dbReference type="EMBL" id="BAAAQN010000056">
    <property type="protein sequence ID" value="GAA2053195.1"/>
    <property type="molecule type" value="Genomic_DNA"/>
</dbReference>
<protein>
    <submittedName>
        <fullName evidence="2">VOC family protein</fullName>
    </submittedName>
</protein>
<dbReference type="InterPro" id="IPR004360">
    <property type="entry name" value="Glyas_Fos-R_dOase_dom"/>
</dbReference>
<dbReference type="Pfam" id="PF00903">
    <property type="entry name" value="Glyoxalase"/>
    <property type="match status" value="1"/>
</dbReference>
<keyword evidence="3" id="KW-1185">Reference proteome</keyword>
<sequence length="150" mass="15882">MSPECPARGPPHPGSVGPGEYRRIMFENTKAFSGFSVDDIPAAKQFYSQVLGVPVTETNGMLHLHVAGGTDILVYPKGPAHKPATFTILNFPVADIEAAVKGLKERGVAFEQLPGVGEDGISRAGGPLIAWFKDPAGNWLSVLQEAEAAE</sequence>